<dbReference type="EMBL" id="CAJJDP010000083">
    <property type="protein sequence ID" value="CAD8184798.1"/>
    <property type="molecule type" value="Genomic_DNA"/>
</dbReference>
<protein>
    <submittedName>
        <fullName evidence="1">Uncharacterized protein</fullName>
    </submittedName>
</protein>
<evidence type="ECO:0000313" key="2">
    <source>
        <dbReference type="Proteomes" id="UP000683925"/>
    </source>
</evidence>
<comment type="caution">
    <text evidence="1">The sequence shown here is derived from an EMBL/GenBank/DDBJ whole genome shotgun (WGS) entry which is preliminary data.</text>
</comment>
<accession>A0A8S1W372</accession>
<gene>
    <name evidence="1" type="ORF">POCTA_138.1.T0840074</name>
</gene>
<keyword evidence="2" id="KW-1185">Reference proteome</keyword>
<organism evidence="1 2">
    <name type="scientific">Paramecium octaurelia</name>
    <dbReference type="NCBI Taxonomy" id="43137"/>
    <lineage>
        <taxon>Eukaryota</taxon>
        <taxon>Sar</taxon>
        <taxon>Alveolata</taxon>
        <taxon>Ciliophora</taxon>
        <taxon>Intramacronucleata</taxon>
        <taxon>Oligohymenophorea</taxon>
        <taxon>Peniculida</taxon>
        <taxon>Parameciidae</taxon>
        <taxon>Paramecium</taxon>
    </lineage>
</organism>
<name>A0A8S1W372_PAROT</name>
<reference evidence="1" key="1">
    <citation type="submission" date="2021-01" db="EMBL/GenBank/DDBJ databases">
        <authorList>
            <consortium name="Genoscope - CEA"/>
            <person name="William W."/>
        </authorList>
    </citation>
    <scope>NUCLEOTIDE SEQUENCE</scope>
</reference>
<evidence type="ECO:0000313" key="1">
    <source>
        <dbReference type="EMBL" id="CAD8184798.1"/>
    </source>
</evidence>
<dbReference type="Proteomes" id="UP000683925">
    <property type="component" value="Unassembled WGS sequence"/>
</dbReference>
<proteinExistence type="predicted"/>
<dbReference type="AlphaFoldDB" id="A0A8S1W372"/>
<sequence>MGDRIEEGAVKGAFRRSVDGKRDWEGKQLIRQNFMFVIAANWREMNGFQRGRSCWNVLWIFLY</sequence>